<accession>A0ABW5HCH0</accession>
<gene>
    <name evidence="1" type="ORF">ACFSVL_25875</name>
</gene>
<dbReference type="InterPro" id="IPR009057">
    <property type="entry name" value="Homeodomain-like_sf"/>
</dbReference>
<dbReference type="RefSeq" id="WP_378308136.1">
    <property type="nucleotide sequence ID" value="NZ_JBHUKS010000018.1"/>
</dbReference>
<dbReference type="SUPFAM" id="SSF46689">
    <property type="entry name" value="Homeodomain-like"/>
    <property type="match status" value="1"/>
</dbReference>
<protein>
    <submittedName>
        <fullName evidence="1">ParB/RepB/Spo0J family partition protein</fullName>
    </submittedName>
</protein>
<proteinExistence type="predicted"/>
<keyword evidence="2" id="KW-1185">Reference proteome</keyword>
<sequence>MLAGAGARLPPVLVHRSTMRVIDGTHRILAARRRGDSEIAITYFDGTDFEAFVQSVQSNVRHGLPLTRADREAAVLRILAARPAWSDRAVAEVTGLSAPTVGAIRNRATGNSCQSHARIGKDGRIRPLTTAEGRRAAAKIIAERPDASLREIASTAGISTGTARDVRDRLRRGDDPVPMKYAKNAVIPVPRRPDSAGPDLQGLRKDPSLRFNAVARTLLQWLSICDINDDQRNNLIQGVPEYRRDNFAELALVCAEQWRNLAQELRQPNRNTG</sequence>
<organism evidence="1 2">
    <name type="scientific">Amycolatopsis silviterrae</name>
    <dbReference type="NCBI Taxonomy" id="1656914"/>
    <lineage>
        <taxon>Bacteria</taxon>
        <taxon>Bacillati</taxon>
        <taxon>Actinomycetota</taxon>
        <taxon>Actinomycetes</taxon>
        <taxon>Pseudonocardiales</taxon>
        <taxon>Pseudonocardiaceae</taxon>
        <taxon>Amycolatopsis</taxon>
    </lineage>
</organism>
<name>A0ABW5HCH0_9PSEU</name>
<evidence type="ECO:0000313" key="2">
    <source>
        <dbReference type="Proteomes" id="UP001597483"/>
    </source>
</evidence>
<dbReference type="EMBL" id="JBHUKS010000018">
    <property type="protein sequence ID" value="MFD2470845.1"/>
    <property type="molecule type" value="Genomic_DNA"/>
</dbReference>
<evidence type="ECO:0000313" key="1">
    <source>
        <dbReference type="EMBL" id="MFD2470845.1"/>
    </source>
</evidence>
<dbReference type="SUPFAM" id="SSF110849">
    <property type="entry name" value="ParB/Sulfiredoxin"/>
    <property type="match status" value="1"/>
</dbReference>
<reference evidence="2" key="1">
    <citation type="journal article" date="2019" name="Int. J. Syst. Evol. Microbiol.">
        <title>The Global Catalogue of Microorganisms (GCM) 10K type strain sequencing project: providing services to taxonomists for standard genome sequencing and annotation.</title>
        <authorList>
            <consortium name="The Broad Institute Genomics Platform"/>
            <consortium name="The Broad Institute Genome Sequencing Center for Infectious Disease"/>
            <person name="Wu L."/>
            <person name="Ma J."/>
        </authorList>
    </citation>
    <scope>NUCLEOTIDE SEQUENCE [LARGE SCALE GENOMIC DNA]</scope>
    <source>
        <strain evidence="2">CGMCC 4.7641</strain>
    </source>
</reference>
<dbReference type="Proteomes" id="UP001597483">
    <property type="component" value="Unassembled WGS sequence"/>
</dbReference>
<comment type="caution">
    <text evidence="1">The sequence shown here is derived from an EMBL/GenBank/DDBJ whole genome shotgun (WGS) entry which is preliminary data.</text>
</comment>
<dbReference type="InterPro" id="IPR036086">
    <property type="entry name" value="ParB/Sulfiredoxin_sf"/>
</dbReference>